<feature type="region of interest" description="Disordered" evidence="1">
    <location>
        <begin position="1"/>
        <end position="29"/>
    </location>
</feature>
<evidence type="ECO:0000313" key="2">
    <source>
        <dbReference type="EMBL" id="KAL3281037.1"/>
    </source>
</evidence>
<keyword evidence="3" id="KW-1185">Reference proteome</keyword>
<proteinExistence type="predicted"/>
<dbReference type="AlphaFoldDB" id="A0ABD2NRH7"/>
<evidence type="ECO:0000313" key="3">
    <source>
        <dbReference type="Proteomes" id="UP001516400"/>
    </source>
</evidence>
<evidence type="ECO:0000256" key="1">
    <source>
        <dbReference type="SAM" id="MobiDB-lite"/>
    </source>
</evidence>
<protein>
    <submittedName>
        <fullName evidence="2">Uncharacterized protein</fullName>
    </submittedName>
</protein>
<name>A0ABD2NRH7_9CUCU</name>
<reference evidence="2 3" key="1">
    <citation type="journal article" date="2021" name="BMC Biol.">
        <title>Horizontally acquired antibacterial genes associated with adaptive radiation of ladybird beetles.</title>
        <authorList>
            <person name="Li H.S."/>
            <person name="Tang X.F."/>
            <person name="Huang Y.H."/>
            <person name="Xu Z.Y."/>
            <person name="Chen M.L."/>
            <person name="Du X.Y."/>
            <person name="Qiu B.Y."/>
            <person name="Chen P.T."/>
            <person name="Zhang W."/>
            <person name="Slipinski A."/>
            <person name="Escalona H.E."/>
            <person name="Waterhouse R.M."/>
            <person name="Zwick A."/>
            <person name="Pang H."/>
        </authorList>
    </citation>
    <scope>NUCLEOTIDE SEQUENCE [LARGE SCALE GENOMIC DNA]</scope>
    <source>
        <strain evidence="2">SYSU2018</strain>
    </source>
</reference>
<dbReference type="EMBL" id="JABFTP020000144">
    <property type="protein sequence ID" value="KAL3281037.1"/>
    <property type="molecule type" value="Genomic_DNA"/>
</dbReference>
<organism evidence="2 3">
    <name type="scientific">Cryptolaemus montrouzieri</name>
    <dbReference type="NCBI Taxonomy" id="559131"/>
    <lineage>
        <taxon>Eukaryota</taxon>
        <taxon>Metazoa</taxon>
        <taxon>Ecdysozoa</taxon>
        <taxon>Arthropoda</taxon>
        <taxon>Hexapoda</taxon>
        <taxon>Insecta</taxon>
        <taxon>Pterygota</taxon>
        <taxon>Neoptera</taxon>
        <taxon>Endopterygota</taxon>
        <taxon>Coleoptera</taxon>
        <taxon>Polyphaga</taxon>
        <taxon>Cucujiformia</taxon>
        <taxon>Coccinelloidea</taxon>
        <taxon>Coccinellidae</taxon>
        <taxon>Scymninae</taxon>
        <taxon>Scymnini</taxon>
        <taxon>Cryptolaemus</taxon>
    </lineage>
</organism>
<gene>
    <name evidence="2" type="ORF">HHI36_004261</name>
</gene>
<comment type="caution">
    <text evidence="2">The sequence shown here is derived from an EMBL/GenBank/DDBJ whole genome shotgun (WGS) entry which is preliminary data.</text>
</comment>
<sequence>MLIPQENFQQVYRPQAPSTPPGKLARPKSTTCRVNTHTKQHQLASAPKNDIKTVKKNVIITKKRIGTNLYCLEARVDSRQTPSPKLLAESPRTTLRGPSPITTLSNYTYSNQPPKLNILVPHHQLQSNTIINVTIADLRKAQHFGQNLVYSYLKNA</sequence>
<dbReference type="Proteomes" id="UP001516400">
    <property type="component" value="Unassembled WGS sequence"/>
</dbReference>
<accession>A0ABD2NRH7</accession>
<feature type="compositionally biased region" description="Polar residues" evidence="1">
    <location>
        <begin position="1"/>
        <end position="12"/>
    </location>
</feature>